<evidence type="ECO:0000313" key="2">
    <source>
        <dbReference type="Proteomes" id="UP000180215"/>
    </source>
</evidence>
<accession>A0A1S1P0E2</accession>
<organism evidence="1 2">
    <name type="scientific">Methylorubrum extorquens</name>
    <name type="common">Methylobacterium dichloromethanicum</name>
    <name type="synonym">Methylobacterium extorquens</name>
    <dbReference type="NCBI Taxonomy" id="408"/>
    <lineage>
        <taxon>Bacteria</taxon>
        <taxon>Pseudomonadati</taxon>
        <taxon>Pseudomonadota</taxon>
        <taxon>Alphaproteobacteria</taxon>
        <taxon>Hyphomicrobiales</taxon>
        <taxon>Methylobacteriaceae</taxon>
        <taxon>Methylorubrum</taxon>
    </lineage>
</organism>
<comment type="caution">
    <text evidence="1">The sequence shown here is derived from an EMBL/GenBank/DDBJ whole genome shotgun (WGS) entry which is preliminary data.</text>
</comment>
<sequence>MKNSQISDGLVESYRNWIDHRQGAGLLASAILSVLQGLTMPQFDPPAGADLDRHVATAVHPDEEARFKP</sequence>
<proteinExistence type="predicted"/>
<name>A0A1S1P0E2_METEX</name>
<dbReference type="EMBL" id="MNAO01000126">
    <property type="protein sequence ID" value="OHV16448.1"/>
    <property type="molecule type" value="Genomic_DNA"/>
</dbReference>
<gene>
    <name evidence="1" type="ORF">BK022_12140</name>
</gene>
<dbReference type="AlphaFoldDB" id="A0A1S1P0E2"/>
<evidence type="ECO:0000313" key="1">
    <source>
        <dbReference type="EMBL" id="OHV16448.1"/>
    </source>
</evidence>
<protein>
    <submittedName>
        <fullName evidence="1">Uncharacterized protein</fullName>
    </submittedName>
</protein>
<dbReference type="Proteomes" id="UP000180215">
    <property type="component" value="Unassembled WGS sequence"/>
</dbReference>
<reference evidence="1 2" key="1">
    <citation type="submission" date="2016-10" db="EMBL/GenBank/DDBJ databases">
        <title>Draft genome sequence of Methylobacterium extorquens CP3, a seed endophyte of Crotalaria pumila with plant growth-promoting and metal tolerance properties.</title>
        <authorList>
            <person name="Sanchez-Lopez A.S."/>
            <person name="Van Hamme J.D."/>
            <person name="Thijs S."/>
            <person name="Mcammond B.M."/>
            <person name="Stevens V."/>
            <person name="Gonzalez-Chavez M.D.C."/>
            <person name="Vangronsveld J."/>
        </authorList>
    </citation>
    <scope>NUCLEOTIDE SEQUENCE [LARGE SCALE GENOMIC DNA]</scope>
    <source>
        <strain evidence="1 2">CP3</strain>
    </source>
</reference>